<feature type="region of interest" description="Disordered" evidence="1">
    <location>
        <begin position="273"/>
        <end position="294"/>
    </location>
</feature>
<reference evidence="2 3" key="1">
    <citation type="submission" date="2024-11" db="EMBL/GenBank/DDBJ databases">
        <title>Chromosome-level genome assembly of the freshwater bivalve Anodonta woodiana.</title>
        <authorList>
            <person name="Chen X."/>
        </authorList>
    </citation>
    <scope>NUCLEOTIDE SEQUENCE [LARGE SCALE GENOMIC DNA]</scope>
    <source>
        <strain evidence="2">MN2024</strain>
        <tissue evidence="2">Gills</tissue>
    </source>
</reference>
<organism evidence="2 3">
    <name type="scientific">Sinanodonta woodiana</name>
    <name type="common">Chinese pond mussel</name>
    <name type="synonym">Anodonta woodiana</name>
    <dbReference type="NCBI Taxonomy" id="1069815"/>
    <lineage>
        <taxon>Eukaryota</taxon>
        <taxon>Metazoa</taxon>
        <taxon>Spiralia</taxon>
        <taxon>Lophotrochozoa</taxon>
        <taxon>Mollusca</taxon>
        <taxon>Bivalvia</taxon>
        <taxon>Autobranchia</taxon>
        <taxon>Heteroconchia</taxon>
        <taxon>Palaeoheterodonta</taxon>
        <taxon>Unionida</taxon>
        <taxon>Unionoidea</taxon>
        <taxon>Unionidae</taxon>
        <taxon>Unioninae</taxon>
        <taxon>Sinanodonta</taxon>
    </lineage>
</organism>
<feature type="region of interest" description="Disordered" evidence="1">
    <location>
        <begin position="16"/>
        <end position="57"/>
    </location>
</feature>
<sequence length="451" mass="52219">MSVVAERKTFQSFKRTEEDNLSIFPSGQEVAPKQERVERPKTENGASSRRNNKKPFAQGIKVPLLHDFSSRQNINQPAIKFDIIESVRTIIKPGSFSVSDEKVVDKDSSNQKRAIEMPNVSINPESRNFIGSKHHAIHKVRNNVNMDGKEHTFLNKLTSYNWEHKEMPGKGKQDARDVLYKHTYCPEDMRLRFRGLTKLPLIQNERPWTVNEVNNNNTNKTAVMEDDGISHFVTIVPQTSRVSMVRLREHLRPSTFRDDRDLSDLKRINSMQQQSKLSKLGGMRQRSSSGQNNYKAKKIERPMKFENHRYMMLTRDFRTPEYSLNVDSRSYDRQSRSQQSVRDYLLYLKQMAAHPSHASDIRLKTDQRSYEDSLDLDAHMLQSVANVNDPRQQELAIQDIPVFIPTPENRAIIVEIKPSWIKNSSVLDRMDEPRSGDTCPSNTPIPLEEED</sequence>
<name>A0ABD3X882_SINWO</name>
<evidence type="ECO:0000313" key="3">
    <source>
        <dbReference type="Proteomes" id="UP001634394"/>
    </source>
</evidence>
<evidence type="ECO:0000313" key="2">
    <source>
        <dbReference type="EMBL" id="KAL3881801.1"/>
    </source>
</evidence>
<evidence type="ECO:0000256" key="1">
    <source>
        <dbReference type="SAM" id="MobiDB-lite"/>
    </source>
</evidence>
<comment type="caution">
    <text evidence="2">The sequence shown here is derived from an EMBL/GenBank/DDBJ whole genome shotgun (WGS) entry which is preliminary data.</text>
</comment>
<dbReference type="EMBL" id="JBJQND010000003">
    <property type="protein sequence ID" value="KAL3881801.1"/>
    <property type="molecule type" value="Genomic_DNA"/>
</dbReference>
<feature type="compositionally biased region" description="Polar residues" evidence="1">
    <location>
        <begin position="285"/>
        <end position="294"/>
    </location>
</feature>
<keyword evidence="3" id="KW-1185">Reference proteome</keyword>
<gene>
    <name evidence="2" type="ORF">ACJMK2_028193</name>
</gene>
<proteinExistence type="predicted"/>
<accession>A0ABD3X882</accession>
<feature type="region of interest" description="Disordered" evidence="1">
    <location>
        <begin position="427"/>
        <end position="451"/>
    </location>
</feature>
<dbReference type="AlphaFoldDB" id="A0ABD3X882"/>
<protein>
    <submittedName>
        <fullName evidence="2">Uncharacterized protein</fullName>
    </submittedName>
</protein>
<dbReference type="Proteomes" id="UP001634394">
    <property type="component" value="Unassembled WGS sequence"/>
</dbReference>
<feature type="compositionally biased region" description="Basic and acidic residues" evidence="1">
    <location>
        <begin position="32"/>
        <end position="42"/>
    </location>
</feature>